<dbReference type="SMART" id="SM00448">
    <property type="entry name" value="REC"/>
    <property type="match status" value="1"/>
</dbReference>
<feature type="domain" description="PAC" evidence="10">
    <location>
        <begin position="237"/>
        <end position="290"/>
    </location>
</feature>
<reference evidence="11 12" key="1">
    <citation type="submission" date="2021-06" db="EMBL/GenBank/DDBJ databases">
        <title>Halomicroarcula sp. a new haloarchaeum isolated from saline soil.</title>
        <authorList>
            <person name="Duran-Viseras A."/>
            <person name="Sanchez-Porro C."/>
            <person name="Ventosa A."/>
        </authorList>
    </citation>
    <scope>NUCLEOTIDE SEQUENCE [LARGE SCALE GENOMIC DNA]</scope>
    <source>
        <strain evidence="11 12">F13</strain>
    </source>
</reference>
<evidence type="ECO:0000256" key="4">
    <source>
        <dbReference type="ARBA" id="ARBA00022679"/>
    </source>
</evidence>
<keyword evidence="3 7" id="KW-0597">Phosphoprotein</keyword>
<name>A0AAW4PS94_9EURY</name>
<dbReference type="InterPro" id="IPR050736">
    <property type="entry name" value="Sensor_HK_Regulatory"/>
</dbReference>
<organism evidence="11 12">
    <name type="scientific">Haloarcula rubra</name>
    <dbReference type="NCBI Taxonomy" id="2487747"/>
    <lineage>
        <taxon>Archaea</taxon>
        <taxon>Methanobacteriati</taxon>
        <taxon>Methanobacteriota</taxon>
        <taxon>Stenosarchaea group</taxon>
        <taxon>Halobacteria</taxon>
        <taxon>Halobacteriales</taxon>
        <taxon>Haloarculaceae</taxon>
        <taxon>Haloarcula</taxon>
    </lineage>
</organism>
<dbReference type="InterPro" id="IPR003594">
    <property type="entry name" value="HATPase_dom"/>
</dbReference>
<dbReference type="SMART" id="SM00387">
    <property type="entry name" value="HATPase_c"/>
    <property type="match status" value="1"/>
</dbReference>
<keyword evidence="6" id="KW-0902">Two-component regulatory system</keyword>
<sequence>MDSEWPPIDQSEQIRVLHVDDNADFLEVATAMFARQSETLDIVPVSDPTAVTERLADGDVECVVSDYDMDPVDGLELLREVRETHPDVPFILFTGKGSEEVASEAISAGVTDYVQKSGDSETFEMLENRIENAVDHARTERRLAYESSLLDTIFEQIPHHMYVKDEAGRHVRMSHAHVDDPEAAIGKTDAEIYPETHAEDTYADDMSVIERGEPIIHKEEQTIDEVGETYSFDHLDDNYEQDVVTDKERYNEWALTSKVPWRDEDGDIVGLIGITFDISDRKHYEQSLERHTERLEQFLAEVAHDIRSPLQVASSNVALLREAVGGDDDRLDAIERSHDRIGALADELGSFARHGDVEPTPEPVALSDAVTEAWASHSTGEATLSVGDLPTVEADPTELNRLVDNLVDNAIDHAGADVTVTVGPLDDGAGFFVADDGPGIPEEECDEVFETGFTTAVGGTGLGLAIVETVADRHGWTVDVTESDAGGARFEVRV</sequence>
<dbReference type="AlphaFoldDB" id="A0AAW4PS94"/>
<feature type="domain" description="Response regulatory" evidence="9">
    <location>
        <begin position="15"/>
        <end position="131"/>
    </location>
</feature>
<dbReference type="PROSITE" id="PS50109">
    <property type="entry name" value="HIS_KIN"/>
    <property type="match status" value="1"/>
</dbReference>
<dbReference type="InterPro" id="IPR000700">
    <property type="entry name" value="PAS-assoc_C"/>
</dbReference>
<dbReference type="RefSeq" id="WP_220618964.1">
    <property type="nucleotide sequence ID" value="NZ_RKLR01000004.1"/>
</dbReference>
<dbReference type="PROSITE" id="PS50110">
    <property type="entry name" value="RESPONSE_REGULATORY"/>
    <property type="match status" value="1"/>
</dbReference>
<dbReference type="PANTHER" id="PTHR43711:SF1">
    <property type="entry name" value="HISTIDINE KINASE 1"/>
    <property type="match status" value="1"/>
</dbReference>
<dbReference type="SUPFAM" id="SSF47384">
    <property type="entry name" value="Homodimeric domain of signal transducing histidine kinase"/>
    <property type="match status" value="1"/>
</dbReference>
<dbReference type="InterPro" id="IPR005467">
    <property type="entry name" value="His_kinase_dom"/>
</dbReference>
<dbReference type="Gene3D" id="3.30.565.10">
    <property type="entry name" value="Histidine kinase-like ATPase, C-terminal domain"/>
    <property type="match status" value="1"/>
</dbReference>
<evidence type="ECO:0000256" key="7">
    <source>
        <dbReference type="PROSITE-ProRule" id="PRU00169"/>
    </source>
</evidence>
<dbReference type="EC" id="2.7.13.3" evidence="2"/>
<dbReference type="InterPro" id="IPR003661">
    <property type="entry name" value="HisK_dim/P_dom"/>
</dbReference>
<dbReference type="PROSITE" id="PS50113">
    <property type="entry name" value="PAC"/>
    <property type="match status" value="1"/>
</dbReference>
<evidence type="ECO:0000313" key="11">
    <source>
        <dbReference type="EMBL" id="MBX0324004.1"/>
    </source>
</evidence>
<feature type="modified residue" description="4-aspartylphosphate" evidence="7">
    <location>
        <position position="66"/>
    </location>
</feature>
<dbReference type="EMBL" id="RKLR01000004">
    <property type="protein sequence ID" value="MBX0324004.1"/>
    <property type="molecule type" value="Genomic_DNA"/>
</dbReference>
<keyword evidence="4" id="KW-0808">Transferase</keyword>
<keyword evidence="5" id="KW-0418">Kinase</keyword>
<dbReference type="Gene3D" id="3.40.50.2300">
    <property type="match status" value="1"/>
</dbReference>
<proteinExistence type="predicted"/>
<gene>
    <name evidence="11" type="ORF">EGH21_13275</name>
</gene>
<protein>
    <recommendedName>
        <fullName evidence="2">histidine kinase</fullName>
        <ecNumber evidence="2">2.7.13.3</ecNumber>
    </recommendedName>
</protein>
<evidence type="ECO:0000259" key="8">
    <source>
        <dbReference type="PROSITE" id="PS50109"/>
    </source>
</evidence>
<dbReference type="CDD" id="cd00075">
    <property type="entry name" value="HATPase"/>
    <property type="match status" value="1"/>
</dbReference>
<dbReference type="SUPFAM" id="SSF55785">
    <property type="entry name" value="PYP-like sensor domain (PAS domain)"/>
    <property type="match status" value="1"/>
</dbReference>
<dbReference type="Pfam" id="PF00072">
    <property type="entry name" value="Response_reg"/>
    <property type="match status" value="1"/>
</dbReference>
<dbReference type="Gene3D" id="1.10.287.130">
    <property type="match status" value="1"/>
</dbReference>
<evidence type="ECO:0000313" key="12">
    <source>
        <dbReference type="Proteomes" id="UP001430377"/>
    </source>
</evidence>
<comment type="catalytic activity">
    <reaction evidence="1">
        <text>ATP + protein L-histidine = ADP + protein N-phospho-L-histidine.</text>
        <dbReference type="EC" id="2.7.13.3"/>
    </reaction>
</comment>
<evidence type="ECO:0000256" key="5">
    <source>
        <dbReference type="ARBA" id="ARBA00022777"/>
    </source>
</evidence>
<dbReference type="InterPro" id="IPR004358">
    <property type="entry name" value="Sig_transdc_His_kin-like_C"/>
</dbReference>
<dbReference type="SUPFAM" id="SSF55874">
    <property type="entry name" value="ATPase domain of HSP90 chaperone/DNA topoisomerase II/histidine kinase"/>
    <property type="match status" value="1"/>
</dbReference>
<evidence type="ECO:0000259" key="9">
    <source>
        <dbReference type="PROSITE" id="PS50110"/>
    </source>
</evidence>
<dbReference type="InterPro" id="IPR035965">
    <property type="entry name" value="PAS-like_dom_sf"/>
</dbReference>
<dbReference type="InterPro" id="IPR001789">
    <property type="entry name" value="Sig_transdc_resp-reg_receiver"/>
</dbReference>
<dbReference type="SUPFAM" id="SSF52172">
    <property type="entry name" value="CheY-like"/>
    <property type="match status" value="1"/>
</dbReference>
<dbReference type="Pfam" id="PF00512">
    <property type="entry name" value="HisKA"/>
    <property type="match status" value="1"/>
</dbReference>
<dbReference type="Pfam" id="PF02518">
    <property type="entry name" value="HATPase_c"/>
    <property type="match status" value="1"/>
</dbReference>
<dbReference type="SMART" id="SM00388">
    <property type="entry name" value="HisKA"/>
    <property type="match status" value="1"/>
</dbReference>
<keyword evidence="12" id="KW-1185">Reference proteome</keyword>
<dbReference type="Proteomes" id="UP001430377">
    <property type="component" value="Unassembled WGS sequence"/>
</dbReference>
<dbReference type="CDD" id="cd00156">
    <property type="entry name" value="REC"/>
    <property type="match status" value="1"/>
</dbReference>
<dbReference type="InterPro" id="IPR036890">
    <property type="entry name" value="HATPase_C_sf"/>
</dbReference>
<evidence type="ECO:0000256" key="2">
    <source>
        <dbReference type="ARBA" id="ARBA00012438"/>
    </source>
</evidence>
<dbReference type="PANTHER" id="PTHR43711">
    <property type="entry name" value="TWO-COMPONENT HISTIDINE KINASE"/>
    <property type="match status" value="1"/>
</dbReference>
<evidence type="ECO:0000256" key="3">
    <source>
        <dbReference type="ARBA" id="ARBA00022553"/>
    </source>
</evidence>
<dbReference type="Gene3D" id="3.30.450.20">
    <property type="entry name" value="PAS domain"/>
    <property type="match status" value="1"/>
</dbReference>
<feature type="domain" description="Histidine kinase" evidence="8">
    <location>
        <begin position="301"/>
        <end position="494"/>
    </location>
</feature>
<evidence type="ECO:0000259" key="10">
    <source>
        <dbReference type="PROSITE" id="PS50113"/>
    </source>
</evidence>
<dbReference type="InterPro" id="IPR036097">
    <property type="entry name" value="HisK_dim/P_sf"/>
</dbReference>
<dbReference type="PRINTS" id="PR00344">
    <property type="entry name" value="BCTRLSENSOR"/>
</dbReference>
<dbReference type="GO" id="GO:0000155">
    <property type="term" value="F:phosphorelay sensor kinase activity"/>
    <property type="evidence" value="ECO:0007669"/>
    <property type="project" value="InterPro"/>
</dbReference>
<dbReference type="CDD" id="cd00082">
    <property type="entry name" value="HisKA"/>
    <property type="match status" value="1"/>
</dbReference>
<evidence type="ECO:0000256" key="1">
    <source>
        <dbReference type="ARBA" id="ARBA00000085"/>
    </source>
</evidence>
<comment type="caution">
    <text evidence="11">The sequence shown here is derived from an EMBL/GenBank/DDBJ whole genome shotgun (WGS) entry which is preliminary data.</text>
</comment>
<accession>A0AAW4PS94</accession>
<evidence type="ECO:0000256" key="6">
    <source>
        <dbReference type="ARBA" id="ARBA00023012"/>
    </source>
</evidence>
<dbReference type="InterPro" id="IPR011006">
    <property type="entry name" value="CheY-like_superfamily"/>
</dbReference>